<dbReference type="Proteomes" id="UP000237968">
    <property type="component" value="Unassembled WGS sequence"/>
</dbReference>
<dbReference type="EMBL" id="PVNK01000108">
    <property type="protein sequence ID" value="PRQ03011.1"/>
    <property type="molecule type" value="Genomic_DNA"/>
</dbReference>
<dbReference type="AlphaFoldDB" id="A0A2S9YDB8"/>
<feature type="chain" id="PRO_5015734103" description="Lipoprotein" evidence="2">
    <location>
        <begin position="21"/>
        <end position="223"/>
    </location>
</feature>
<evidence type="ECO:0000313" key="4">
    <source>
        <dbReference type="Proteomes" id="UP000237968"/>
    </source>
</evidence>
<dbReference type="RefSeq" id="WP_146155526.1">
    <property type="nucleotide sequence ID" value="NZ_PVNK01000108.1"/>
</dbReference>
<comment type="caution">
    <text evidence="3">The sequence shown here is derived from an EMBL/GenBank/DDBJ whole genome shotgun (WGS) entry which is preliminary data.</text>
</comment>
<evidence type="ECO:0000313" key="3">
    <source>
        <dbReference type="EMBL" id="PRQ03011.1"/>
    </source>
</evidence>
<keyword evidence="2" id="KW-0732">Signal</keyword>
<feature type="region of interest" description="Disordered" evidence="1">
    <location>
        <begin position="181"/>
        <end position="223"/>
    </location>
</feature>
<accession>A0A2S9YDB8</accession>
<evidence type="ECO:0000256" key="1">
    <source>
        <dbReference type="SAM" id="MobiDB-lite"/>
    </source>
</evidence>
<dbReference type="OrthoDB" id="5512032at2"/>
<gene>
    <name evidence="3" type="ORF">ENSA5_19500</name>
</gene>
<sequence>MSRLLAWFRSSLPGSGALTAALVLSGVVTGPGCASTDGMVDKLYDSTRAYNRSLRWGDWDRAAEYLPSASADAFMDSHQAVEDRLVVLDYQMTRLEVDKVNGVAASQVEISWHTADHLVVRTTNVNHLWQWYEGRWVLVDERRSGGKPLSIFAEVAEDQPHPYLPGLEAFRDEYAIGMDVDEKRKRERAQRKAERARKADPDQKYSLDDLDSMPIDQRPASFN</sequence>
<feature type="signal peptide" evidence="2">
    <location>
        <begin position="1"/>
        <end position="20"/>
    </location>
</feature>
<proteinExistence type="predicted"/>
<protein>
    <recommendedName>
        <fullName evidence="5">Lipoprotein</fullName>
    </recommendedName>
</protein>
<feature type="compositionally biased region" description="Basic and acidic residues" evidence="1">
    <location>
        <begin position="181"/>
        <end position="207"/>
    </location>
</feature>
<organism evidence="3 4">
    <name type="scientific">Enhygromyxa salina</name>
    <dbReference type="NCBI Taxonomy" id="215803"/>
    <lineage>
        <taxon>Bacteria</taxon>
        <taxon>Pseudomonadati</taxon>
        <taxon>Myxococcota</taxon>
        <taxon>Polyangia</taxon>
        <taxon>Nannocystales</taxon>
        <taxon>Nannocystaceae</taxon>
        <taxon>Enhygromyxa</taxon>
    </lineage>
</organism>
<evidence type="ECO:0000256" key="2">
    <source>
        <dbReference type="SAM" id="SignalP"/>
    </source>
</evidence>
<reference evidence="3 4" key="1">
    <citation type="submission" date="2018-03" db="EMBL/GenBank/DDBJ databases">
        <title>Draft Genome Sequences of the Obligatory Marine Myxobacteria Enhygromyxa salina SWB005.</title>
        <authorList>
            <person name="Poehlein A."/>
            <person name="Moghaddam J.A."/>
            <person name="Harms H."/>
            <person name="Alanjari M."/>
            <person name="Koenig G.M."/>
            <person name="Daniel R."/>
            <person name="Schaeberle T.F."/>
        </authorList>
    </citation>
    <scope>NUCLEOTIDE SEQUENCE [LARGE SCALE GENOMIC DNA]</scope>
    <source>
        <strain evidence="3 4">SWB005</strain>
    </source>
</reference>
<keyword evidence="4" id="KW-1185">Reference proteome</keyword>
<name>A0A2S9YDB8_9BACT</name>
<evidence type="ECO:0008006" key="5">
    <source>
        <dbReference type="Google" id="ProtNLM"/>
    </source>
</evidence>